<evidence type="ECO:0000256" key="5">
    <source>
        <dbReference type="SAM" id="SignalP"/>
    </source>
</evidence>
<dbReference type="InterPro" id="IPR012674">
    <property type="entry name" value="Calycin"/>
</dbReference>
<accession>A0AAW1CZF5</accession>
<evidence type="ECO:0000256" key="4">
    <source>
        <dbReference type="ARBA" id="ARBA00034121"/>
    </source>
</evidence>
<name>A0AAW1CZF5_9HEMI</name>
<dbReference type="EMBL" id="JAPXFL010000009">
    <property type="protein sequence ID" value="KAK9501669.1"/>
    <property type="molecule type" value="Genomic_DNA"/>
</dbReference>
<dbReference type="Pfam" id="PF03973">
    <property type="entry name" value="Triabin"/>
    <property type="match status" value="1"/>
</dbReference>
<gene>
    <name evidence="6" type="ORF">O3M35_012352</name>
</gene>
<proteinExistence type="inferred from homology"/>
<comment type="similarity">
    <text evidence="4">Belongs to the calycin superfamily. Triabin family.</text>
</comment>
<keyword evidence="7" id="KW-1185">Reference proteome</keyword>
<feature type="chain" id="PRO_5043620667" description="Nitrophorin" evidence="5">
    <location>
        <begin position="19"/>
        <end position="202"/>
    </location>
</feature>
<evidence type="ECO:0000313" key="6">
    <source>
        <dbReference type="EMBL" id="KAK9501669.1"/>
    </source>
</evidence>
<evidence type="ECO:0000256" key="3">
    <source>
        <dbReference type="ARBA" id="ARBA00022729"/>
    </source>
</evidence>
<sequence>MLKHIVVLCLALIPSSFEKLKQYPIKECKHYLPMRNFNETQFFNGTWYLAYAMFDDKERKLVNCETQKGEVLTNGIIRVITSSYYPEVKKFVKSETFILSNNKNKGKYMGESRMFEPDGDKFVTDFITIPLTIIDTDYVNYAVTYVCFYFESLVIGYTSVEVRNKTDMYSLLLAEQKILELGFNIKDFHSSMNLTCKEDANF</sequence>
<evidence type="ECO:0008006" key="8">
    <source>
        <dbReference type="Google" id="ProtNLM"/>
    </source>
</evidence>
<keyword evidence="3 5" id="KW-0732">Signal</keyword>
<feature type="signal peptide" evidence="5">
    <location>
        <begin position="1"/>
        <end position="18"/>
    </location>
</feature>
<dbReference type="AlphaFoldDB" id="A0AAW1CZF5"/>
<keyword evidence="2" id="KW-0964">Secreted</keyword>
<evidence type="ECO:0000256" key="1">
    <source>
        <dbReference type="ARBA" id="ARBA00004613"/>
    </source>
</evidence>
<dbReference type="GO" id="GO:0030682">
    <property type="term" value="P:symbiont-mediated perturbation of host defenses"/>
    <property type="evidence" value="ECO:0007669"/>
    <property type="project" value="InterPro"/>
</dbReference>
<dbReference type="Gene3D" id="2.40.128.20">
    <property type="match status" value="1"/>
</dbReference>
<organism evidence="6 7">
    <name type="scientific">Rhynocoris fuscipes</name>
    <dbReference type="NCBI Taxonomy" id="488301"/>
    <lineage>
        <taxon>Eukaryota</taxon>
        <taxon>Metazoa</taxon>
        <taxon>Ecdysozoa</taxon>
        <taxon>Arthropoda</taxon>
        <taxon>Hexapoda</taxon>
        <taxon>Insecta</taxon>
        <taxon>Pterygota</taxon>
        <taxon>Neoptera</taxon>
        <taxon>Paraneoptera</taxon>
        <taxon>Hemiptera</taxon>
        <taxon>Heteroptera</taxon>
        <taxon>Panheteroptera</taxon>
        <taxon>Cimicomorpha</taxon>
        <taxon>Reduviidae</taxon>
        <taxon>Harpactorinae</taxon>
        <taxon>Harpactorini</taxon>
        <taxon>Rhynocoris</taxon>
    </lineage>
</organism>
<dbReference type="Proteomes" id="UP001461498">
    <property type="component" value="Unassembled WGS sequence"/>
</dbReference>
<dbReference type="SUPFAM" id="SSF50814">
    <property type="entry name" value="Lipocalins"/>
    <property type="match status" value="1"/>
</dbReference>
<comment type="subcellular location">
    <subcellularLocation>
        <location evidence="1">Secreted</location>
    </subcellularLocation>
</comment>
<dbReference type="GO" id="GO:0005576">
    <property type="term" value="C:extracellular region"/>
    <property type="evidence" value="ECO:0007669"/>
    <property type="project" value="UniProtKB-SubCell"/>
</dbReference>
<dbReference type="InterPro" id="IPR005657">
    <property type="entry name" value="Triabi/Procalin"/>
</dbReference>
<evidence type="ECO:0000313" key="7">
    <source>
        <dbReference type="Proteomes" id="UP001461498"/>
    </source>
</evidence>
<protein>
    <recommendedName>
        <fullName evidence="8">Nitrophorin</fullName>
    </recommendedName>
</protein>
<comment type="caution">
    <text evidence="6">The sequence shown here is derived from an EMBL/GenBank/DDBJ whole genome shotgun (WGS) entry which is preliminary data.</text>
</comment>
<evidence type="ECO:0000256" key="2">
    <source>
        <dbReference type="ARBA" id="ARBA00022525"/>
    </source>
</evidence>
<reference evidence="6 7" key="1">
    <citation type="submission" date="2022-12" db="EMBL/GenBank/DDBJ databases">
        <title>Chromosome-level genome assembly of true bugs.</title>
        <authorList>
            <person name="Ma L."/>
            <person name="Li H."/>
        </authorList>
    </citation>
    <scope>NUCLEOTIDE SEQUENCE [LARGE SCALE GENOMIC DNA]</scope>
    <source>
        <strain evidence="6">Lab_2022b</strain>
    </source>
</reference>